<organism evidence="1 2">
    <name type="scientific">Eretmocerus hayati</name>
    <dbReference type="NCBI Taxonomy" id="131215"/>
    <lineage>
        <taxon>Eukaryota</taxon>
        <taxon>Metazoa</taxon>
        <taxon>Ecdysozoa</taxon>
        <taxon>Arthropoda</taxon>
        <taxon>Hexapoda</taxon>
        <taxon>Insecta</taxon>
        <taxon>Pterygota</taxon>
        <taxon>Neoptera</taxon>
        <taxon>Endopterygota</taxon>
        <taxon>Hymenoptera</taxon>
        <taxon>Apocrita</taxon>
        <taxon>Proctotrupomorpha</taxon>
        <taxon>Chalcidoidea</taxon>
        <taxon>Aphelinidae</taxon>
        <taxon>Aphelininae</taxon>
        <taxon>Eretmocerus</taxon>
    </lineage>
</organism>
<dbReference type="EMBL" id="CM056744">
    <property type="protein sequence ID" value="KAJ8668310.1"/>
    <property type="molecule type" value="Genomic_DNA"/>
</dbReference>
<protein>
    <submittedName>
        <fullName evidence="1">Uncharacterized protein</fullName>
    </submittedName>
</protein>
<gene>
    <name evidence="1" type="ORF">QAD02_009973</name>
</gene>
<proteinExistence type="predicted"/>
<sequence length="645" mass="71984">MGKKSKRRYSSSDDDEEKLMEQLRKFVSKKRRKRHHRRHRSSTESSCSSSSSENNSYGSSSDNDKVDGHDSHKDQSVRSISVPSISQQDAGLGAGNSQQPDLPAQIGTVQATNVDQHNNALDAALECNGGPKEINLSEDILNVIGHRLTEERVFAAPVHSDFASRWADIVKLGLPAEEKEKLVKSHPTPKNCTFADPPKMNIEVLRTFNEAARSRDDKIVQRHGKLTACLASIGETLSVLTSRGSSDDTPIIGALSDACRLIADTIYDESMIRRGLALSNVSSTMKEALSETTPDEYLFGSNLPDTLKAAKLIEQSAEDLRAKQISDREDDERAENKVLSESEATLVREIGEISEQQPFVAEQQPFEQQQEVSSERPEASAPEELSDSVRSHAGRLRHFINNWKKLTSDPKILSWITGYRIPFRSIPWQDHYSVNASFSQSEIENITSQIDQLIQKGALTECEAVEEQFLSTIVTGHRMQTFSKIKLENIIISDTKIEIMIPDRIKTTRRNSLQPLLVLPFYENQKLCPAKALSEYLSRTRIIRKSIKSLFISLDQKCKAVGPETLSRWVKEVLQASGIDTRIFSGQSGRHAATSAADRLGVGLDLIRQTAGWTNNSSTFAKFYNLRIVNDSQQFALAILNNQSE</sequence>
<accession>A0ACC2NFG5</accession>
<comment type="caution">
    <text evidence="1">The sequence shown here is derived from an EMBL/GenBank/DDBJ whole genome shotgun (WGS) entry which is preliminary data.</text>
</comment>
<name>A0ACC2NFG5_9HYME</name>
<dbReference type="Proteomes" id="UP001239111">
    <property type="component" value="Chromosome 4"/>
</dbReference>
<evidence type="ECO:0000313" key="1">
    <source>
        <dbReference type="EMBL" id="KAJ8668310.1"/>
    </source>
</evidence>
<reference evidence="1" key="1">
    <citation type="submission" date="2023-04" db="EMBL/GenBank/DDBJ databases">
        <title>A chromosome-level genome assembly of the parasitoid wasp Eretmocerus hayati.</title>
        <authorList>
            <person name="Zhong Y."/>
            <person name="Liu S."/>
            <person name="Liu Y."/>
        </authorList>
    </citation>
    <scope>NUCLEOTIDE SEQUENCE</scope>
    <source>
        <strain evidence="1">ZJU_SS_LIU_2023</strain>
    </source>
</reference>
<evidence type="ECO:0000313" key="2">
    <source>
        <dbReference type="Proteomes" id="UP001239111"/>
    </source>
</evidence>
<keyword evidence="2" id="KW-1185">Reference proteome</keyword>